<organism evidence="15 16">
    <name type="scientific">Quillaja saponaria</name>
    <name type="common">Soap bark tree</name>
    <dbReference type="NCBI Taxonomy" id="32244"/>
    <lineage>
        <taxon>Eukaryota</taxon>
        <taxon>Viridiplantae</taxon>
        <taxon>Streptophyta</taxon>
        <taxon>Embryophyta</taxon>
        <taxon>Tracheophyta</taxon>
        <taxon>Spermatophyta</taxon>
        <taxon>Magnoliopsida</taxon>
        <taxon>eudicotyledons</taxon>
        <taxon>Gunneridae</taxon>
        <taxon>Pentapetalae</taxon>
        <taxon>rosids</taxon>
        <taxon>fabids</taxon>
        <taxon>Fabales</taxon>
        <taxon>Quillajaceae</taxon>
        <taxon>Quillaja</taxon>
    </lineage>
</organism>
<dbReference type="SUPFAM" id="SSF52058">
    <property type="entry name" value="L domain-like"/>
    <property type="match status" value="2"/>
</dbReference>
<evidence type="ECO:0000256" key="10">
    <source>
        <dbReference type="ARBA" id="ARBA00023170"/>
    </source>
</evidence>
<evidence type="ECO:0000256" key="5">
    <source>
        <dbReference type="ARBA" id="ARBA00022692"/>
    </source>
</evidence>
<comment type="similarity">
    <text evidence="2">Belongs to the RLP family.</text>
</comment>
<evidence type="ECO:0000256" key="9">
    <source>
        <dbReference type="ARBA" id="ARBA00023136"/>
    </source>
</evidence>
<keyword evidence="10 15" id="KW-0675">Receptor</keyword>
<feature type="signal peptide" evidence="13">
    <location>
        <begin position="1"/>
        <end position="27"/>
    </location>
</feature>
<keyword evidence="6 13" id="KW-0732">Signal</keyword>
<keyword evidence="4" id="KW-0433">Leucine-rich repeat</keyword>
<proteinExistence type="inferred from homology"/>
<evidence type="ECO:0000256" key="12">
    <source>
        <dbReference type="SAM" id="Phobius"/>
    </source>
</evidence>
<keyword evidence="8 12" id="KW-1133">Transmembrane helix</keyword>
<keyword evidence="7" id="KW-0677">Repeat</keyword>
<keyword evidence="15" id="KW-0418">Kinase</keyword>
<dbReference type="Pfam" id="PF00560">
    <property type="entry name" value="LRR_1"/>
    <property type="match status" value="9"/>
</dbReference>
<dbReference type="InterPro" id="IPR046956">
    <property type="entry name" value="RLP23-like"/>
</dbReference>
<feature type="domain" description="Leucine-rich repeat-containing N-terminal plant-type" evidence="14">
    <location>
        <begin position="34"/>
        <end position="78"/>
    </location>
</feature>
<keyword evidence="15" id="KW-0808">Transferase</keyword>
<sequence>MPSPILRGRFCLFALLGILYIYLDAECSRVECIDREKQALLKFKHGLITDGDNSDFPNFLSSWKTEVDCCGWKGISCNNKTGNVITLNPNSMYILKAKIDPSVLCELQNLEYLDVSLINFQEQRIPKCIGSLGYLTDLKLAYASFIGSIPSELQNLSSLQTLDLSGNQNLMAKDLQWLSHLSSLRYLYLSNVDLSQVVDWLQSINKIVPQLVELNLAKCSLPKINIIPRINSSTTLEDLDLSGNNLTSSTFSWVFNVNTNLISLSLSNTWLQGHIPGALGNMIFLETLSLDRNQLEGGIPKFFQNICGLKSLSLHSNKLSGDLYESLQQLSCSENTITKLKMGSNSFKGSLPDFERFSSLESLNLQDNNLTGSFPKYFGNLPHLSEMFIGSNKLSGSLPDFIGLPSLTYLDLSNNQLNGTIPSTIGQLSSLISLFLYSNSFNSVITEAQLSKLPSLSYLDVSHNLFSFNLSSEWIPPFQLQELGMSSCILGPNFPKWLKKLTALSRLDISNCGISESIPEWFWNFSLRLSHLNLSHNKIHGKFPNLSLRNVKRDFQEFDLNSNYLSGPLPQFPPNTSLLDLSKNKFSGSLYSLCTTLGLRFSFLDLSNNLLSGTLPDCWKGFKELRVMILENNNFSGHIPTSIGSLQQIQTLQLSKNIFSGEIQTLKECKDLKFIDLGDNKLDGEIPAWIGQHLPNLIVLRLRSNKLYGSIPITLCNLSALQILDLSLNNISGKIPYCLNNLTALCDTDISREISYQGFGYAGYSFNAHSKRYFDKAVVTLKGDEREYEKNLGLLKSIDLSCNNLIGEIPPRLTSLLGLISLNLSRNKLMGFIPSGIGQLKMLESLDLSRNVLFGGIPGSFTNMSFLSHLNISFNNLSGKIPLSTQLQNMDASAFIGNNGLCGPPLTKEYCTGDGNNSPNPSITSNSQMKNNEGEENGLISFGFYVSLAVGFIVGFWGVCGSLILISSWRYAYFQLFDNIKDWMYVKAVVFVARLKRRIQS</sequence>
<keyword evidence="11" id="KW-0325">Glycoprotein</keyword>
<keyword evidence="5 12" id="KW-0812">Transmembrane</keyword>
<evidence type="ECO:0000256" key="4">
    <source>
        <dbReference type="ARBA" id="ARBA00022614"/>
    </source>
</evidence>
<dbReference type="InterPro" id="IPR032675">
    <property type="entry name" value="LRR_dom_sf"/>
</dbReference>
<dbReference type="PROSITE" id="PS51450">
    <property type="entry name" value="LRR"/>
    <property type="match status" value="1"/>
</dbReference>
<comment type="subcellular location">
    <subcellularLocation>
        <location evidence="1">Cell membrane</location>
        <topology evidence="1">Single-pass type I membrane protein</topology>
    </subcellularLocation>
</comment>
<evidence type="ECO:0000256" key="13">
    <source>
        <dbReference type="SAM" id="SignalP"/>
    </source>
</evidence>
<evidence type="ECO:0000256" key="8">
    <source>
        <dbReference type="ARBA" id="ARBA00022989"/>
    </source>
</evidence>
<dbReference type="SUPFAM" id="SSF52047">
    <property type="entry name" value="RNI-like"/>
    <property type="match status" value="1"/>
</dbReference>
<name>A0AAD7PC91_QUISA</name>
<evidence type="ECO:0000256" key="7">
    <source>
        <dbReference type="ARBA" id="ARBA00022737"/>
    </source>
</evidence>
<dbReference type="Gene3D" id="3.80.10.10">
    <property type="entry name" value="Ribonuclease Inhibitor"/>
    <property type="match status" value="4"/>
</dbReference>
<dbReference type="FunFam" id="3.80.10.10:FF:000111">
    <property type="entry name" value="LRR receptor-like serine/threonine-protein kinase ERECTA"/>
    <property type="match status" value="1"/>
</dbReference>
<dbReference type="KEGG" id="qsa:O6P43_029920"/>
<dbReference type="InterPro" id="IPR001611">
    <property type="entry name" value="Leu-rich_rpt"/>
</dbReference>
<evidence type="ECO:0000313" key="15">
    <source>
        <dbReference type="EMBL" id="KAJ7949604.1"/>
    </source>
</evidence>
<dbReference type="Pfam" id="PF13855">
    <property type="entry name" value="LRR_8"/>
    <property type="match status" value="2"/>
</dbReference>
<keyword evidence="9 12" id="KW-0472">Membrane</keyword>
<keyword evidence="16" id="KW-1185">Reference proteome</keyword>
<reference evidence="15" key="1">
    <citation type="journal article" date="2023" name="Science">
        <title>Elucidation of the pathway for biosynthesis of saponin adjuvants from the soapbark tree.</title>
        <authorList>
            <person name="Reed J."/>
            <person name="Orme A."/>
            <person name="El-Demerdash A."/>
            <person name="Owen C."/>
            <person name="Martin L.B.B."/>
            <person name="Misra R.C."/>
            <person name="Kikuchi S."/>
            <person name="Rejzek M."/>
            <person name="Martin A.C."/>
            <person name="Harkess A."/>
            <person name="Leebens-Mack J."/>
            <person name="Louveau T."/>
            <person name="Stephenson M.J."/>
            <person name="Osbourn A."/>
        </authorList>
    </citation>
    <scope>NUCLEOTIDE SEQUENCE</scope>
    <source>
        <strain evidence="15">S10</strain>
    </source>
</reference>
<evidence type="ECO:0000313" key="16">
    <source>
        <dbReference type="Proteomes" id="UP001163823"/>
    </source>
</evidence>
<dbReference type="PRINTS" id="PR00019">
    <property type="entry name" value="LEURICHRPT"/>
</dbReference>
<accession>A0AAD7PC91</accession>
<feature type="transmembrane region" description="Helical" evidence="12">
    <location>
        <begin position="942"/>
        <end position="966"/>
    </location>
</feature>
<comment type="caution">
    <text evidence="15">The sequence shown here is derived from an EMBL/GenBank/DDBJ whole genome shotgun (WGS) entry which is preliminary data.</text>
</comment>
<protein>
    <submittedName>
        <fullName evidence="15">Leucine-rich receptor-like kinase family protein</fullName>
    </submittedName>
</protein>
<dbReference type="GO" id="GO:0016301">
    <property type="term" value="F:kinase activity"/>
    <property type="evidence" value="ECO:0007669"/>
    <property type="project" value="UniProtKB-KW"/>
</dbReference>
<dbReference type="InterPro" id="IPR013210">
    <property type="entry name" value="LRR_N_plant-typ"/>
</dbReference>
<dbReference type="Proteomes" id="UP001163823">
    <property type="component" value="Chromosome 12"/>
</dbReference>
<dbReference type="Pfam" id="PF08263">
    <property type="entry name" value="LRRNT_2"/>
    <property type="match status" value="1"/>
</dbReference>
<evidence type="ECO:0000256" key="6">
    <source>
        <dbReference type="ARBA" id="ARBA00022729"/>
    </source>
</evidence>
<dbReference type="PANTHER" id="PTHR48063:SF98">
    <property type="entry name" value="LRR RECEPTOR-LIKE SERINE_THREONINE-PROTEIN KINASE FLS2"/>
    <property type="match status" value="1"/>
</dbReference>
<evidence type="ECO:0000259" key="14">
    <source>
        <dbReference type="Pfam" id="PF08263"/>
    </source>
</evidence>
<evidence type="ECO:0000256" key="2">
    <source>
        <dbReference type="ARBA" id="ARBA00009592"/>
    </source>
</evidence>
<feature type="chain" id="PRO_5042091875" evidence="13">
    <location>
        <begin position="28"/>
        <end position="1001"/>
    </location>
</feature>
<evidence type="ECO:0000256" key="3">
    <source>
        <dbReference type="ARBA" id="ARBA00022475"/>
    </source>
</evidence>
<evidence type="ECO:0000256" key="1">
    <source>
        <dbReference type="ARBA" id="ARBA00004251"/>
    </source>
</evidence>
<dbReference type="InterPro" id="IPR003591">
    <property type="entry name" value="Leu-rich_rpt_typical-subtyp"/>
</dbReference>
<dbReference type="PANTHER" id="PTHR48063">
    <property type="entry name" value="LRR RECEPTOR-LIKE KINASE"/>
    <property type="match status" value="1"/>
</dbReference>
<gene>
    <name evidence="15" type="ORF">O6P43_029920</name>
</gene>
<dbReference type="GO" id="GO:0005886">
    <property type="term" value="C:plasma membrane"/>
    <property type="evidence" value="ECO:0007669"/>
    <property type="project" value="UniProtKB-SubCell"/>
</dbReference>
<dbReference type="FunFam" id="3.80.10.10:FF:000095">
    <property type="entry name" value="LRR receptor-like serine/threonine-protein kinase GSO1"/>
    <property type="match status" value="2"/>
</dbReference>
<keyword evidence="3" id="KW-1003">Cell membrane</keyword>
<evidence type="ECO:0000256" key="11">
    <source>
        <dbReference type="ARBA" id="ARBA00023180"/>
    </source>
</evidence>
<dbReference type="SMART" id="SM00369">
    <property type="entry name" value="LRR_TYP"/>
    <property type="match status" value="10"/>
</dbReference>
<dbReference type="AlphaFoldDB" id="A0AAD7PC91"/>
<dbReference type="EMBL" id="JARAOO010000012">
    <property type="protein sequence ID" value="KAJ7949604.1"/>
    <property type="molecule type" value="Genomic_DNA"/>
</dbReference>